<feature type="compositionally biased region" description="Polar residues" evidence="1">
    <location>
        <begin position="351"/>
        <end position="384"/>
    </location>
</feature>
<protein>
    <recommendedName>
        <fullName evidence="4">Phosphoinositide 3-kinase regulatory subunit 6</fullName>
    </recommendedName>
</protein>
<dbReference type="OMA" id="MPACWDG"/>
<feature type="region of interest" description="Disordered" evidence="1">
    <location>
        <begin position="351"/>
        <end position="405"/>
    </location>
</feature>
<organism evidence="2 3">
    <name type="scientific">Scyliorhinus torazame</name>
    <name type="common">Cloudy catshark</name>
    <name type="synonym">Catulus torazame</name>
    <dbReference type="NCBI Taxonomy" id="75743"/>
    <lineage>
        <taxon>Eukaryota</taxon>
        <taxon>Metazoa</taxon>
        <taxon>Chordata</taxon>
        <taxon>Craniata</taxon>
        <taxon>Vertebrata</taxon>
        <taxon>Chondrichthyes</taxon>
        <taxon>Elasmobranchii</taxon>
        <taxon>Galeomorphii</taxon>
        <taxon>Galeoidea</taxon>
        <taxon>Carcharhiniformes</taxon>
        <taxon>Scyliorhinidae</taxon>
        <taxon>Scyliorhinus</taxon>
    </lineage>
</organism>
<feature type="region of interest" description="Disordered" evidence="1">
    <location>
        <begin position="1"/>
        <end position="32"/>
    </location>
</feature>
<dbReference type="Pfam" id="PF10486">
    <property type="entry name" value="PI3K_1B_p101"/>
    <property type="match status" value="2"/>
</dbReference>
<dbReference type="PANTHER" id="PTHR15593:SF1">
    <property type="entry name" value="PHOSPHOINOSITIDE 3-KINASE REGULATORY SUBUNIT 6"/>
    <property type="match status" value="1"/>
</dbReference>
<dbReference type="EMBL" id="BFAA01003237">
    <property type="protein sequence ID" value="GCB69827.1"/>
    <property type="molecule type" value="Genomic_DNA"/>
</dbReference>
<dbReference type="OrthoDB" id="8781591at2759"/>
<keyword evidence="3" id="KW-1185">Reference proteome</keyword>
<dbReference type="STRING" id="75743.A0A401P9H9"/>
<name>A0A401P9H9_SCYTO</name>
<dbReference type="GO" id="GO:0007186">
    <property type="term" value="P:G protein-coupled receptor signaling pathway"/>
    <property type="evidence" value="ECO:0007669"/>
    <property type="project" value="TreeGrafter"/>
</dbReference>
<reference evidence="2 3" key="1">
    <citation type="journal article" date="2018" name="Nat. Ecol. Evol.">
        <title>Shark genomes provide insights into elasmobranch evolution and the origin of vertebrates.</title>
        <authorList>
            <person name="Hara Y"/>
            <person name="Yamaguchi K"/>
            <person name="Onimaru K"/>
            <person name="Kadota M"/>
            <person name="Koyanagi M"/>
            <person name="Keeley SD"/>
            <person name="Tatsumi K"/>
            <person name="Tanaka K"/>
            <person name="Motone F"/>
            <person name="Kageyama Y"/>
            <person name="Nozu R"/>
            <person name="Adachi N"/>
            <person name="Nishimura O"/>
            <person name="Nakagawa R"/>
            <person name="Tanegashima C"/>
            <person name="Kiyatake I"/>
            <person name="Matsumoto R"/>
            <person name="Murakumo K"/>
            <person name="Nishida K"/>
            <person name="Terakita A"/>
            <person name="Kuratani S"/>
            <person name="Sato K"/>
            <person name="Hyodo S Kuraku.S."/>
        </authorList>
    </citation>
    <scope>NUCLEOTIDE SEQUENCE [LARGE SCALE GENOMIC DNA]</scope>
</reference>
<dbReference type="GO" id="GO:0005944">
    <property type="term" value="C:phosphatidylinositol 3-kinase complex, class IB"/>
    <property type="evidence" value="ECO:0007669"/>
    <property type="project" value="InterPro"/>
</dbReference>
<evidence type="ECO:0000313" key="2">
    <source>
        <dbReference type="EMBL" id="GCB69827.1"/>
    </source>
</evidence>
<proteinExistence type="predicted"/>
<evidence type="ECO:0000256" key="1">
    <source>
        <dbReference type="SAM" id="MobiDB-lite"/>
    </source>
</evidence>
<gene>
    <name evidence="2" type="ORF">scyTo_0008457</name>
</gene>
<dbReference type="AlphaFoldDB" id="A0A401P9H9"/>
<comment type="caution">
    <text evidence="2">The sequence shown here is derived from an EMBL/GenBank/DDBJ whole genome shotgun (WGS) entry which is preliminary data.</text>
</comment>
<dbReference type="GO" id="GO:0046935">
    <property type="term" value="F:1-phosphatidylinositol-3-kinase regulator activity"/>
    <property type="evidence" value="ECO:0007669"/>
    <property type="project" value="InterPro"/>
</dbReference>
<dbReference type="PANTHER" id="PTHR15593">
    <property type="entry name" value="PHOSPHATIDYLINOSITOL 3-KINASE REGULATORY SUBUNIT"/>
    <property type="match status" value="1"/>
</dbReference>
<evidence type="ECO:0008006" key="4">
    <source>
        <dbReference type="Google" id="ProtNLM"/>
    </source>
</evidence>
<evidence type="ECO:0000313" key="3">
    <source>
        <dbReference type="Proteomes" id="UP000288216"/>
    </source>
</evidence>
<accession>A0A401P9H9</accession>
<dbReference type="Proteomes" id="UP000288216">
    <property type="component" value="Unassembled WGS sequence"/>
</dbReference>
<sequence>MESKVKEPVEDTAAAAWEEKDAEGTGSSQEHCTRIRAGSPSVAVNAEADVQRSVKAIIRELDQGHTGVQCSRGMFRWTLHKKTERDPYNNIFLVKILIRELELAKENNKHYILPLLSILMYAIIQAAYIPDDLHEKAYKFCKRLLSFPKPYCTIAHEYAAMLKAERKAPGVLYQKLIISEHGLKNNVFPHWEKTFAFVDPDVISEEVYNSLYNEIHSMNSNETFAVNLGHVINHTIQAALGENCNISRLNEVLQNEPCNVIEAYFQEVVAITEQSCFSSEEVTTAQKKHISKLQQLYQKIMSSAHEVLPPNDRLQNILLPNPDISLFMWKEDDQLWKELVQFVKNRFGNSQDIANSDSDNSELSEPTDSLNFEPTRLSVLSTDSGIVRDCGDPPPAGEDDKTQSKLFRRDGMKKKSYDLDNTLLLSDIPDNTATGADTKLQRKFGCSTLLFNIKHQKPNTARIMLIGNDRILGKLAKTFLSLRYLGSIDPWYNSNINSLRNMIPELARMSTSFGQQSGADPFIVDVTSYYVRMGYQPVCFPIYSVTFTFADNTVECVDDVFLIQLVADLAELKSAKEFTLTRKRAISEGPGVQIAVEYKKIALSNRKNTRWFTNRCTGLMMKAIPSNETEDLVCLNVNIAEVTNKVYGKIPLTENIKIKTSHIKIEVHDRCGKSMVVCLDKDPQRIYKDVVSIKVSPCLEPEYYFHEMRSSKFNHSKTKNIGLTKYMSKYLLLPINTFAGIL</sequence>
<dbReference type="InterPro" id="IPR019522">
    <property type="entry name" value="PIK3R5/6"/>
</dbReference>